<dbReference type="PROSITE" id="PS00107">
    <property type="entry name" value="PROTEIN_KINASE_ATP"/>
    <property type="match status" value="1"/>
</dbReference>
<dbReference type="CDD" id="cd07840">
    <property type="entry name" value="STKc_CDK9_like"/>
    <property type="match status" value="1"/>
</dbReference>
<feature type="region of interest" description="Disordered" evidence="7">
    <location>
        <begin position="146"/>
        <end position="240"/>
    </location>
</feature>
<dbReference type="SUPFAM" id="SSF56112">
    <property type="entry name" value="Protein kinase-like (PK-like)"/>
    <property type="match status" value="1"/>
</dbReference>
<evidence type="ECO:0000259" key="8">
    <source>
        <dbReference type="PROSITE" id="PS50011"/>
    </source>
</evidence>
<keyword evidence="5 6" id="KW-0067">ATP-binding</keyword>
<dbReference type="Proteomes" id="UP000743370">
    <property type="component" value="Unassembled WGS sequence"/>
</dbReference>
<dbReference type="InterPro" id="IPR000719">
    <property type="entry name" value="Prot_kinase_dom"/>
</dbReference>
<gene>
    <name evidence="9" type="ORF">HKW66_Vig0080020</name>
</gene>
<accession>A0A8T0KII2</accession>
<dbReference type="Gene3D" id="3.30.200.20">
    <property type="entry name" value="Phosphorylase Kinase, domain 1"/>
    <property type="match status" value="1"/>
</dbReference>
<evidence type="ECO:0000313" key="10">
    <source>
        <dbReference type="Proteomes" id="UP000743370"/>
    </source>
</evidence>
<dbReference type="AlphaFoldDB" id="A0A8T0KII2"/>
<dbReference type="InterPro" id="IPR011009">
    <property type="entry name" value="Kinase-like_dom_sf"/>
</dbReference>
<dbReference type="PROSITE" id="PS50011">
    <property type="entry name" value="PROTEIN_KINASE_DOM"/>
    <property type="match status" value="1"/>
</dbReference>
<evidence type="ECO:0000256" key="3">
    <source>
        <dbReference type="ARBA" id="ARBA00022741"/>
    </source>
</evidence>
<keyword evidence="2" id="KW-0808">Transferase</keyword>
<comment type="similarity">
    <text evidence="1">Belongs to the protein kinase superfamily. CMGC Ser/Thr protein kinase family. CDC2/CDKX subfamily.</text>
</comment>
<dbReference type="GO" id="GO:0005524">
    <property type="term" value="F:ATP binding"/>
    <property type="evidence" value="ECO:0007669"/>
    <property type="project" value="UniProtKB-UniRule"/>
</dbReference>
<feature type="compositionally biased region" description="Basic residues" evidence="7">
    <location>
        <begin position="576"/>
        <end position="586"/>
    </location>
</feature>
<organism evidence="9 10">
    <name type="scientific">Phaseolus angularis</name>
    <name type="common">Azuki bean</name>
    <name type="synonym">Vigna angularis</name>
    <dbReference type="NCBI Taxonomy" id="3914"/>
    <lineage>
        <taxon>Eukaryota</taxon>
        <taxon>Viridiplantae</taxon>
        <taxon>Streptophyta</taxon>
        <taxon>Embryophyta</taxon>
        <taxon>Tracheophyta</taxon>
        <taxon>Spermatophyta</taxon>
        <taxon>Magnoliopsida</taxon>
        <taxon>eudicotyledons</taxon>
        <taxon>Gunneridae</taxon>
        <taxon>Pentapetalae</taxon>
        <taxon>rosids</taxon>
        <taxon>fabids</taxon>
        <taxon>Fabales</taxon>
        <taxon>Fabaceae</taxon>
        <taxon>Papilionoideae</taxon>
        <taxon>50 kb inversion clade</taxon>
        <taxon>NPAAA clade</taxon>
        <taxon>indigoferoid/millettioid clade</taxon>
        <taxon>Phaseoleae</taxon>
        <taxon>Vigna</taxon>
    </lineage>
</organism>
<feature type="region of interest" description="Disordered" evidence="7">
    <location>
        <begin position="94"/>
        <end position="123"/>
    </location>
</feature>
<feature type="compositionally biased region" description="Polar residues" evidence="7">
    <location>
        <begin position="603"/>
        <end position="626"/>
    </location>
</feature>
<evidence type="ECO:0000256" key="2">
    <source>
        <dbReference type="ARBA" id="ARBA00022679"/>
    </source>
</evidence>
<evidence type="ECO:0000256" key="1">
    <source>
        <dbReference type="ARBA" id="ARBA00006485"/>
    </source>
</evidence>
<dbReference type="FunFam" id="3.30.200.20:FF:000021">
    <property type="entry name" value="probable serine/threonine-protein kinase At1g54610"/>
    <property type="match status" value="1"/>
</dbReference>
<comment type="caution">
    <text evidence="9">The sequence shown here is derived from an EMBL/GenBank/DDBJ whole genome shotgun (WGS) entry which is preliminary data.</text>
</comment>
<dbReference type="EMBL" id="JABFOF010000004">
    <property type="protein sequence ID" value="KAG2399516.1"/>
    <property type="molecule type" value="Genomic_DNA"/>
</dbReference>
<feature type="compositionally biased region" description="Polar residues" evidence="7">
    <location>
        <begin position="642"/>
        <end position="676"/>
    </location>
</feature>
<evidence type="ECO:0000256" key="5">
    <source>
        <dbReference type="ARBA" id="ARBA00022840"/>
    </source>
</evidence>
<feature type="domain" description="Protein kinase" evidence="8">
    <location>
        <begin position="271"/>
        <end position="551"/>
    </location>
</feature>
<dbReference type="SMART" id="SM00220">
    <property type="entry name" value="S_TKc"/>
    <property type="match status" value="1"/>
</dbReference>
<dbReference type="PROSITE" id="PS00108">
    <property type="entry name" value="PROTEIN_KINASE_ST"/>
    <property type="match status" value="1"/>
</dbReference>
<dbReference type="InterPro" id="IPR017441">
    <property type="entry name" value="Protein_kinase_ATP_BS"/>
</dbReference>
<dbReference type="PANTHER" id="PTHR24056:SF221">
    <property type="entry name" value="OS02G0304500 PROTEIN"/>
    <property type="match status" value="1"/>
</dbReference>
<dbReference type="GO" id="GO:0032968">
    <property type="term" value="P:positive regulation of transcription elongation by RNA polymerase II"/>
    <property type="evidence" value="ECO:0007669"/>
    <property type="project" value="TreeGrafter"/>
</dbReference>
<dbReference type="Pfam" id="PF00069">
    <property type="entry name" value="Pkinase"/>
    <property type="match status" value="1"/>
</dbReference>
<dbReference type="GO" id="GO:0000307">
    <property type="term" value="C:cyclin-dependent protein kinase holoenzyme complex"/>
    <property type="evidence" value="ECO:0007669"/>
    <property type="project" value="TreeGrafter"/>
</dbReference>
<feature type="compositionally biased region" description="Basic and acidic residues" evidence="7">
    <location>
        <begin position="207"/>
        <end position="240"/>
    </location>
</feature>
<evidence type="ECO:0000256" key="7">
    <source>
        <dbReference type="SAM" id="MobiDB-lite"/>
    </source>
</evidence>
<proteinExistence type="inferred from homology"/>
<keyword evidence="3 6" id="KW-0547">Nucleotide-binding</keyword>
<keyword evidence="4 9" id="KW-0418">Kinase</keyword>
<dbReference type="PANTHER" id="PTHR24056">
    <property type="entry name" value="CELL DIVISION PROTEIN KINASE"/>
    <property type="match status" value="1"/>
</dbReference>
<feature type="region of interest" description="Disordered" evidence="7">
    <location>
        <begin position="573"/>
        <end position="676"/>
    </location>
</feature>
<dbReference type="InterPro" id="IPR050108">
    <property type="entry name" value="CDK"/>
</dbReference>
<feature type="binding site" evidence="6">
    <location>
        <position position="300"/>
    </location>
    <ligand>
        <name>ATP</name>
        <dbReference type="ChEBI" id="CHEBI:30616"/>
    </ligand>
</feature>
<sequence>MIGRADIEGSKSNVAMNAWLPQASYPCGNFSDTSSFKFRRTKGSIGHAFKVRIRTGNQNQTSFYPFVPHEISVLVELILGHLPYLLTDVPPQLNSPPDNVFRPDRPTEADLGTKKRGSAPPPIHGIISPTSYLFLAFMGCVCGKFSPPSETQRRNQPVKRVLSRKGSRPRSSNVGERVKRDTQRQRVRVSVNKDSAGDAVRGGGGGENEKPVPKEEKNKVREDAAKESKSSKDLDSNESKNEFVDGWPKWLLDNIPTNVLAKLVPKSADSYEKLAKIGRGTYSNVYKAREKGTGKIVALKKVRFDTSDSESIKFMAREIMMLQKLDHPNVIKLKGLATSRMQYSLYLVFDFMQSDLTRIISRPGETLTEPQIKCYMQQLLCGLQHCHERGIMHRDIKASNLLIDRKGVLKIADFGLATSIESGKPLTNRVVTLWYRAPELLLGSTDYGYSIDLWSAGCLLAEMFVGRPIMPGRTEVEQIQMIFKLCGSPSEDYFKKLKLTTSFRPPQHYKPTYQENFNKFPSSSHSLLARLLDLNPTNRSTAASALQTEFFRCSPLACDPSALPVIIKDEDERLQTKRSKRHRVSKRGQPSQTSKSEAKSRKTQSPEQPRQDTQSTKQKNVEQQKQSQETGHSASSTSSGSRLFTNEGSTNTSLSPTFLSSGSVRKSPKTEGSPNALKNINHYNALLQASMIDIINRNEGTEVPQLPKSFSHLDYRLGPDNIKPLYFI</sequence>
<evidence type="ECO:0000256" key="4">
    <source>
        <dbReference type="ARBA" id="ARBA00022777"/>
    </source>
</evidence>
<reference evidence="9 10" key="1">
    <citation type="submission" date="2020-05" db="EMBL/GenBank/DDBJ databases">
        <title>Vigna angularis (adzuki bean) Var. LongXiaoDou No. 4 denovo assembly.</title>
        <authorList>
            <person name="Xiang H."/>
        </authorList>
    </citation>
    <scope>NUCLEOTIDE SEQUENCE [LARGE SCALE GENOMIC DNA]</scope>
    <source>
        <tissue evidence="9">Leaf</tissue>
    </source>
</reference>
<evidence type="ECO:0000256" key="6">
    <source>
        <dbReference type="PROSITE-ProRule" id="PRU10141"/>
    </source>
</evidence>
<evidence type="ECO:0000313" key="9">
    <source>
        <dbReference type="EMBL" id="KAG2399516.1"/>
    </source>
</evidence>
<dbReference type="Gene3D" id="1.10.510.10">
    <property type="entry name" value="Transferase(Phosphotransferase) domain 1"/>
    <property type="match status" value="1"/>
</dbReference>
<dbReference type="FunFam" id="1.10.510.10:FF:000620">
    <property type="entry name" value="Putative serine/threonine-protein kinase"/>
    <property type="match status" value="1"/>
</dbReference>
<feature type="compositionally biased region" description="Low complexity" evidence="7">
    <location>
        <begin position="627"/>
        <end position="641"/>
    </location>
</feature>
<protein>
    <submittedName>
        <fullName evidence="9">Serine/threonine-protein kinase</fullName>
    </submittedName>
</protein>
<feature type="compositionally biased region" description="Basic and acidic residues" evidence="7">
    <location>
        <begin position="101"/>
        <end position="113"/>
    </location>
</feature>
<dbReference type="GO" id="GO:0005634">
    <property type="term" value="C:nucleus"/>
    <property type="evidence" value="ECO:0007669"/>
    <property type="project" value="TreeGrafter"/>
</dbReference>
<dbReference type="InterPro" id="IPR008271">
    <property type="entry name" value="Ser/Thr_kinase_AS"/>
</dbReference>
<name>A0A8T0KII2_PHAAN</name>
<dbReference type="GO" id="GO:0008353">
    <property type="term" value="F:RNA polymerase II CTD heptapeptide repeat kinase activity"/>
    <property type="evidence" value="ECO:0007669"/>
    <property type="project" value="TreeGrafter"/>
</dbReference>